<evidence type="ECO:0008006" key="4">
    <source>
        <dbReference type="Google" id="ProtNLM"/>
    </source>
</evidence>
<dbReference type="AlphaFoldDB" id="A0A2S9XT74"/>
<dbReference type="RefSeq" id="WP_106093689.1">
    <property type="nucleotide sequence ID" value="NZ_PVNL01000135.1"/>
</dbReference>
<accession>A0A2S9XT74</accession>
<proteinExistence type="predicted"/>
<comment type="caution">
    <text evidence="2">The sequence shown here is derived from an EMBL/GenBank/DDBJ whole genome shotgun (WGS) entry which is preliminary data.</text>
</comment>
<evidence type="ECO:0000313" key="2">
    <source>
        <dbReference type="EMBL" id="PRP96062.1"/>
    </source>
</evidence>
<dbReference type="Proteomes" id="UP000238823">
    <property type="component" value="Unassembled WGS sequence"/>
</dbReference>
<evidence type="ECO:0000256" key="1">
    <source>
        <dbReference type="SAM" id="MobiDB-lite"/>
    </source>
</evidence>
<dbReference type="EMBL" id="PVNL01000135">
    <property type="protein sequence ID" value="PRP96062.1"/>
    <property type="molecule type" value="Genomic_DNA"/>
</dbReference>
<dbReference type="InterPro" id="IPR011047">
    <property type="entry name" value="Quinoprotein_ADH-like_sf"/>
</dbReference>
<sequence length="438" mass="46647">MAQTIHYQPIVLLATFVILMAGCELEPGQLEVGSESDDGDASTDDESGGEQLEPECLIGTDIDAVGVEQSSWAPPCEVVCDQGWGHGGEQLEIDWTISEFPQPYEALRPRGLGLLVDDEVVVGAFNGVGLDLITYDATGQLLWRRTSAEVVGEVGELTTTTEGIYVLHADGIHGGLSAFENDGEHRWTREFGDAFGYGVAGSDAGIAVVRIRDPYDEPEFELVLFGVDGEVIWAVPTAELGRHVAFSGTNDTIGVVGGGDVSMHSTADGAYVGGTPTSGTVAPVRSGLVFIDEETIINVGGIMDSGTARFNGWFERLTTDPSSWSYSYNRASSWCPDPDSPDPEASTSENFFDVVELADGTMLAVGQEIFYAKGGGGEHPRSVQFSPTGEFLRSDRALWDGRSVAAVATSTGESYVLTTATNDLDGAEGFRVRRYTAP</sequence>
<feature type="compositionally biased region" description="Acidic residues" evidence="1">
    <location>
        <begin position="34"/>
        <end position="48"/>
    </location>
</feature>
<reference evidence="2 3" key="1">
    <citation type="submission" date="2018-03" db="EMBL/GenBank/DDBJ databases">
        <title>Draft Genome Sequences of the Obligatory Marine Myxobacteria Enhygromyxa salina SWB007.</title>
        <authorList>
            <person name="Poehlein A."/>
            <person name="Moghaddam J.A."/>
            <person name="Harms H."/>
            <person name="Alanjari M."/>
            <person name="Koenig G.M."/>
            <person name="Daniel R."/>
            <person name="Schaeberle T.F."/>
        </authorList>
    </citation>
    <scope>NUCLEOTIDE SEQUENCE [LARGE SCALE GENOMIC DNA]</scope>
    <source>
        <strain evidence="2 3">SWB007</strain>
    </source>
</reference>
<dbReference type="SUPFAM" id="SSF50998">
    <property type="entry name" value="Quinoprotein alcohol dehydrogenase-like"/>
    <property type="match status" value="1"/>
</dbReference>
<gene>
    <name evidence="2" type="ORF">ENSA7_68760</name>
</gene>
<evidence type="ECO:0000313" key="3">
    <source>
        <dbReference type="Proteomes" id="UP000238823"/>
    </source>
</evidence>
<protein>
    <recommendedName>
        <fullName evidence="4">Outer membrane protein assembly factor BamB</fullName>
    </recommendedName>
</protein>
<name>A0A2S9XT74_9BACT</name>
<organism evidence="2 3">
    <name type="scientific">Enhygromyxa salina</name>
    <dbReference type="NCBI Taxonomy" id="215803"/>
    <lineage>
        <taxon>Bacteria</taxon>
        <taxon>Pseudomonadati</taxon>
        <taxon>Myxococcota</taxon>
        <taxon>Polyangia</taxon>
        <taxon>Nannocystales</taxon>
        <taxon>Nannocystaceae</taxon>
        <taxon>Enhygromyxa</taxon>
    </lineage>
</organism>
<feature type="region of interest" description="Disordered" evidence="1">
    <location>
        <begin position="29"/>
        <end position="52"/>
    </location>
</feature>